<dbReference type="EMBL" id="CP099490">
    <property type="protein sequence ID" value="USQ77923.1"/>
    <property type="molecule type" value="Genomic_DNA"/>
</dbReference>
<dbReference type="SUPFAM" id="SSF46785">
    <property type="entry name" value="Winged helix' DNA-binding domain"/>
    <property type="match status" value="1"/>
</dbReference>
<dbReference type="InterPro" id="IPR011991">
    <property type="entry name" value="ArsR-like_HTH"/>
</dbReference>
<accession>A0ABY4YM97</accession>
<feature type="compositionally biased region" description="Polar residues" evidence="1">
    <location>
        <begin position="122"/>
        <end position="131"/>
    </location>
</feature>
<gene>
    <name evidence="2" type="ORF">NF557_08565</name>
</gene>
<dbReference type="RefSeq" id="WP_252623806.1">
    <property type="nucleotide sequence ID" value="NZ_CP099490.1"/>
</dbReference>
<evidence type="ECO:0000313" key="2">
    <source>
        <dbReference type="EMBL" id="USQ77923.1"/>
    </source>
</evidence>
<evidence type="ECO:0000313" key="3">
    <source>
        <dbReference type="Proteomes" id="UP001056535"/>
    </source>
</evidence>
<keyword evidence="3" id="KW-1185">Reference proteome</keyword>
<evidence type="ECO:0000256" key="1">
    <source>
        <dbReference type="SAM" id="MobiDB-lite"/>
    </source>
</evidence>
<sequence>MTAQPSGAGLELLRSDVRRRLFDHLSSLPAGTSTGATGHTSRQQALSAQELAEVVGLHLTTVRFHLDQLVDAGLLMAVRAAPSGGAGRPRKLYSVPTVPMQAPTEPHALQAYAALSEIVTRATEQSASPSGERTDHDQSPLEQTPRVLEESGREWARDRVDRVVVEVSQLGPATTPGAWLAKIGVVLDLLVGWGHAPELRTTAGTAETDILLRDCPFLALAKDQPHLVCGVHRGLLRGALDALGEESVELDLAPLVDQRTCRAHLTVTTPFADRGEQR</sequence>
<proteinExistence type="predicted"/>
<organism evidence="2 3">
    <name type="scientific">Ornithinimicrobium cryptoxanthini</name>
    <dbReference type="NCBI Taxonomy" id="2934161"/>
    <lineage>
        <taxon>Bacteria</taxon>
        <taxon>Bacillati</taxon>
        <taxon>Actinomycetota</taxon>
        <taxon>Actinomycetes</taxon>
        <taxon>Micrococcales</taxon>
        <taxon>Ornithinimicrobiaceae</taxon>
        <taxon>Ornithinimicrobium</taxon>
    </lineage>
</organism>
<protein>
    <submittedName>
        <fullName evidence="2">Helix-turn-helix domain-containing protein</fullName>
    </submittedName>
</protein>
<dbReference type="Proteomes" id="UP001056535">
    <property type="component" value="Chromosome"/>
</dbReference>
<dbReference type="CDD" id="cd00090">
    <property type="entry name" value="HTH_ARSR"/>
    <property type="match status" value="1"/>
</dbReference>
<name>A0ABY4YM97_9MICO</name>
<dbReference type="InterPro" id="IPR036390">
    <property type="entry name" value="WH_DNA-bd_sf"/>
</dbReference>
<feature type="region of interest" description="Disordered" evidence="1">
    <location>
        <begin position="120"/>
        <end position="153"/>
    </location>
</feature>
<dbReference type="InterPro" id="IPR036388">
    <property type="entry name" value="WH-like_DNA-bd_sf"/>
</dbReference>
<reference evidence="2" key="1">
    <citation type="submission" date="2022-06" db="EMBL/GenBank/DDBJ databases">
        <title>Ornithinimicrobium JY.X270.</title>
        <authorList>
            <person name="Huang Y."/>
        </authorList>
    </citation>
    <scope>NUCLEOTIDE SEQUENCE</scope>
    <source>
        <strain evidence="2">JY.X270</strain>
    </source>
</reference>
<dbReference type="Gene3D" id="1.10.10.10">
    <property type="entry name" value="Winged helix-like DNA-binding domain superfamily/Winged helix DNA-binding domain"/>
    <property type="match status" value="1"/>
</dbReference>
<dbReference type="Pfam" id="PF12840">
    <property type="entry name" value="HTH_20"/>
    <property type="match status" value="1"/>
</dbReference>